<dbReference type="HOGENOM" id="CLU_075305_2_0_12"/>
<proteinExistence type="predicted"/>
<dbReference type="Proteomes" id="UP000008212">
    <property type="component" value="Chromosome"/>
</dbReference>
<gene>
    <name evidence="1" type="ordered locus">TDE_1803</name>
</gene>
<dbReference type="STRING" id="243275.TDE_1803"/>
<sequence>MENYENRIVAFIDILGFKDLIKKSENNPYQINELLEILKYIKAWDTQGQNKWDTNVIAVEEDAQTKGLEKFDISGITACTCFSDSIVVSVQCENELINEKASTLIGNLSKIGAKLLQAGILIRGAMTVGNLIHTNDGIIMGPAIIEAYLLESNYAKNPRIILSDKLIGKLNYPLKRKSDRYPYHQYINRFKDGCAGFHQMQFFQVMQSEVNEQNKLKYDLDVIRKRLIDGLDMSFSKPEVFLKYQWLMNQYNELVINEDNVKKPIYDVNLADSHLNIHYSPIDQVRNKEDT</sequence>
<accession>Q73LQ9</accession>
<evidence type="ECO:0000313" key="1">
    <source>
        <dbReference type="EMBL" id="AAS12318.1"/>
    </source>
</evidence>
<dbReference type="RefSeq" id="WP_010957054.1">
    <property type="nucleotide sequence ID" value="NC_002967.9"/>
</dbReference>
<protein>
    <submittedName>
        <fullName evidence="1">Uncharacterized protein</fullName>
    </submittedName>
</protein>
<dbReference type="PaxDb" id="243275-TDE_1803"/>
<dbReference type="eggNOG" id="COG2114">
    <property type="taxonomic scope" value="Bacteria"/>
</dbReference>
<reference evidence="1 2" key="1">
    <citation type="journal article" date="2004" name="Proc. Natl. Acad. Sci. U.S.A.">
        <title>Comparison of the genome of the oral pathogen Treponema denticola with other spirochete genomes.</title>
        <authorList>
            <person name="Seshadri R."/>
            <person name="Myers G.S."/>
            <person name="Tettelin H."/>
            <person name="Eisen J.A."/>
            <person name="Heidelberg J.F."/>
            <person name="Dodson R.J."/>
            <person name="Davidsen T.M."/>
            <person name="DeBoy R.T."/>
            <person name="Fouts D.E."/>
            <person name="Haft D.H."/>
            <person name="Selengut J."/>
            <person name="Ren Q."/>
            <person name="Brinkac L.M."/>
            <person name="Madupu R."/>
            <person name="Kolonay J."/>
            <person name="Durkin S.A."/>
            <person name="Daugherty S.C."/>
            <person name="Shetty J."/>
            <person name="Shvartsbeyn A."/>
            <person name="Gebregeorgis E."/>
            <person name="Geer K."/>
            <person name="Tsegaye G."/>
            <person name="Malek J."/>
            <person name="Ayodeji B."/>
            <person name="Shatsman S."/>
            <person name="McLeod M.P."/>
            <person name="Smajs D."/>
            <person name="Howell J.K."/>
            <person name="Pal S."/>
            <person name="Amin A."/>
            <person name="Vashisth P."/>
            <person name="McNeill T.Z."/>
            <person name="Xiang Q."/>
            <person name="Sodergren E."/>
            <person name="Baca E."/>
            <person name="Weinstock G.M."/>
            <person name="Norris S.J."/>
            <person name="Fraser C.M."/>
            <person name="Paulsen I.T."/>
        </authorList>
    </citation>
    <scope>NUCLEOTIDE SEQUENCE [LARGE SCALE GENOMIC DNA]</scope>
    <source>
        <strain evidence="2">ATCC 35405 / DSM 14222 / CIP 103919 / JCM 8153 / KCTC 15104</strain>
    </source>
</reference>
<dbReference type="AlphaFoldDB" id="Q73LQ9"/>
<organism evidence="1 2">
    <name type="scientific">Treponema denticola (strain ATCC 35405 / DSM 14222 / CIP 103919 / JCM 8153 / KCTC 15104)</name>
    <dbReference type="NCBI Taxonomy" id="243275"/>
    <lineage>
        <taxon>Bacteria</taxon>
        <taxon>Pseudomonadati</taxon>
        <taxon>Spirochaetota</taxon>
        <taxon>Spirochaetia</taxon>
        <taxon>Spirochaetales</taxon>
        <taxon>Treponemataceae</taxon>
        <taxon>Treponema</taxon>
    </lineage>
</organism>
<dbReference type="GeneID" id="2739233"/>
<keyword evidence="2" id="KW-1185">Reference proteome</keyword>
<name>Q73LQ9_TREDE</name>
<dbReference type="EMBL" id="AE017226">
    <property type="protein sequence ID" value="AAS12318.1"/>
    <property type="molecule type" value="Genomic_DNA"/>
</dbReference>
<evidence type="ECO:0000313" key="2">
    <source>
        <dbReference type="Proteomes" id="UP000008212"/>
    </source>
</evidence>
<dbReference type="OrthoDB" id="254488at2"/>
<dbReference type="KEGG" id="tde:TDE_1803"/>
<dbReference type="PATRIC" id="fig|243275.7.peg.1715"/>